<dbReference type="AlphaFoldDB" id="A0A511D1I4"/>
<keyword evidence="2" id="KW-1185">Reference proteome</keyword>
<dbReference type="OrthoDB" id="4140098at2"/>
<proteinExistence type="predicted"/>
<evidence type="ECO:0000313" key="2">
    <source>
        <dbReference type="Proteomes" id="UP000321328"/>
    </source>
</evidence>
<gene>
    <name evidence="1" type="ORF">PA7_12410</name>
</gene>
<name>A0A511D1I4_9PSEU</name>
<accession>A0A511D1I4</accession>
<dbReference type="Proteomes" id="UP000321328">
    <property type="component" value="Unassembled WGS sequence"/>
</dbReference>
<dbReference type="EMBL" id="BJVI01000008">
    <property type="protein sequence ID" value="GEL17404.1"/>
    <property type="molecule type" value="Genomic_DNA"/>
</dbReference>
<sequence>MLVMSSQHPLAAHPQLRAVDLAGVTQVNTDGVDERWRSWWTLDPRPDLAYRPSVDIDPTTVELVLPEGRSSPLLRALVEATHGTGVGY</sequence>
<comment type="caution">
    <text evidence="1">The sequence shown here is derived from an EMBL/GenBank/DDBJ whole genome shotgun (WGS) entry which is preliminary data.</text>
</comment>
<evidence type="ECO:0000313" key="1">
    <source>
        <dbReference type="EMBL" id="GEL17404.1"/>
    </source>
</evidence>
<organism evidence="1 2">
    <name type="scientific">Pseudonocardia asaccharolytica DSM 44247 = NBRC 16224</name>
    <dbReference type="NCBI Taxonomy" id="1123024"/>
    <lineage>
        <taxon>Bacteria</taxon>
        <taxon>Bacillati</taxon>
        <taxon>Actinomycetota</taxon>
        <taxon>Actinomycetes</taxon>
        <taxon>Pseudonocardiales</taxon>
        <taxon>Pseudonocardiaceae</taxon>
        <taxon>Pseudonocardia</taxon>
    </lineage>
</organism>
<dbReference type="RefSeq" id="WP_028930455.1">
    <property type="nucleotide sequence ID" value="NZ_AUII01000011.1"/>
</dbReference>
<reference evidence="1 2" key="1">
    <citation type="submission" date="2019-07" db="EMBL/GenBank/DDBJ databases">
        <title>Whole genome shotgun sequence of Pseudonocardia asaccharolytica NBRC 16224.</title>
        <authorList>
            <person name="Hosoyama A."/>
            <person name="Uohara A."/>
            <person name="Ohji S."/>
            <person name="Ichikawa N."/>
        </authorList>
    </citation>
    <scope>NUCLEOTIDE SEQUENCE [LARGE SCALE GENOMIC DNA]</scope>
    <source>
        <strain evidence="1 2">NBRC 16224</strain>
    </source>
</reference>
<dbReference type="STRING" id="1123024.GCA_000423625_02705"/>
<protein>
    <submittedName>
        <fullName evidence="1">Uncharacterized protein</fullName>
    </submittedName>
</protein>